<sequence length="420" mass="43596">MTTLLIRYPAKASVDSGAAQTCPFALVGDGGNLLQQGVSPLGNLSDLVASARRVVLLLAAADVTLLRVVAPPLSAARLKAALPALVEEQVLGDPADCVLAAGAADADGGRTVAVVQRSWIEVLVKALLAQGAHHVSVLPAQLCLPFQPGSVSAALSTGDAGFELVLRQSQTMGMGLTLPAQPQAALQTLRAMAGDEPVTLYLAPAQMAQFAPLVAAADAGHGVGHSVTLMEDHWAHWVAASRSAGLDLAPALGATGANARQWQRWRWPLRIAALALLVNVAGLNIEWLRLKREAGAVSQSMLQTFKAAYPNEPVILDPAAQMRKNISLAKADGGQPAADEFTALSAALGEALGVLPRKDIIATLEYRDRALQIKVKPNTVDSGTLAQLRSALAARKLDLSETNPGAWQIRPSSGAGGGKS</sequence>
<dbReference type="GO" id="GO:0015627">
    <property type="term" value="C:type II protein secretion system complex"/>
    <property type="evidence" value="ECO:0007669"/>
    <property type="project" value="InterPro"/>
</dbReference>
<evidence type="ECO:0000256" key="2">
    <source>
        <dbReference type="ARBA" id="ARBA00005318"/>
    </source>
</evidence>
<comment type="caution">
    <text evidence="12">The sequence shown here is derived from an EMBL/GenBank/DDBJ whole genome shotgun (WGS) entry which is preliminary data.</text>
</comment>
<accession>A0A845GQ78</accession>
<dbReference type="InterPro" id="IPR024230">
    <property type="entry name" value="GspL_cyto_dom"/>
</dbReference>
<dbReference type="SUPFAM" id="SSF53067">
    <property type="entry name" value="Actin-like ATPase domain"/>
    <property type="match status" value="1"/>
</dbReference>
<protein>
    <submittedName>
        <fullName evidence="12">General secretion pathway protein GspL</fullName>
    </submittedName>
</protein>
<proteinExistence type="inferred from homology"/>
<evidence type="ECO:0000313" key="12">
    <source>
        <dbReference type="EMBL" id="MYM95562.1"/>
    </source>
</evidence>
<feature type="domain" description="GspL periplasmic" evidence="11">
    <location>
        <begin position="260"/>
        <end position="395"/>
    </location>
</feature>
<keyword evidence="7" id="KW-0653">Protein transport</keyword>
<dbReference type="Pfam" id="PF05134">
    <property type="entry name" value="T2SSL"/>
    <property type="match status" value="1"/>
</dbReference>
<reference evidence="12" key="1">
    <citation type="submission" date="2019-12" db="EMBL/GenBank/DDBJ databases">
        <title>Novel species isolated from a subtropical stream in China.</title>
        <authorList>
            <person name="Lu H."/>
        </authorList>
    </citation>
    <scope>NUCLEOTIDE SEQUENCE [LARGE SCALE GENOMIC DNA]</scope>
    <source>
        <strain evidence="12">FT81W</strain>
    </source>
</reference>
<evidence type="ECO:0000256" key="3">
    <source>
        <dbReference type="ARBA" id="ARBA00022448"/>
    </source>
</evidence>
<dbReference type="NCBIfam" id="TIGR01709">
    <property type="entry name" value="typeII_sec_gspL"/>
    <property type="match status" value="1"/>
</dbReference>
<dbReference type="GO" id="GO:0005886">
    <property type="term" value="C:plasma membrane"/>
    <property type="evidence" value="ECO:0007669"/>
    <property type="project" value="UniProtKB-SubCell"/>
</dbReference>
<feature type="domain" description="GspL cytoplasmic actin-ATPase-like" evidence="10">
    <location>
        <begin position="44"/>
        <end position="185"/>
    </location>
</feature>
<dbReference type="InterPro" id="IPR043129">
    <property type="entry name" value="ATPase_NBD"/>
</dbReference>
<evidence type="ECO:0000256" key="7">
    <source>
        <dbReference type="ARBA" id="ARBA00022927"/>
    </source>
</evidence>
<keyword evidence="6" id="KW-0812">Transmembrane</keyword>
<dbReference type="RefSeq" id="WP_161084668.1">
    <property type="nucleotide sequence ID" value="NZ_WWCX01000028.1"/>
</dbReference>
<dbReference type="PIRSF" id="PIRSF015761">
    <property type="entry name" value="Protein_L"/>
    <property type="match status" value="1"/>
</dbReference>
<evidence type="ECO:0000256" key="4">
    <source>
        <dbReference type="ARBA" id="ARBA00022475"/>
    </source>
</evidence>
<gene>
    <name evidence="12" type="ORF">GTP90_16980</name>
</gene>
<dbReference type="Proteomes" id="UP000447355">
    <property type="component" value="Unassembled WGS sequence"/>
</dbReference>
<keyword evidence="8" id="KW-1133">Transmembrane helix</keyword>
<organism evidence="12 13">
    <name type="scientific">Duganella vulcania</name>
    <dbReference type="NCBI Taxonomy" id="2692166"/>
    <lineage>
        <taxon>Bacteria</taxon>
        <taxon>Pseudomonadati</taxon>
        <taxon>Pseudomonadota</taxon>
        <taxon>Betaproteobacteria</taxon>
        <taxon>Burkholderiales</taxon>
        <taxon>Oxalobacteraceae</taxon>
        <taxon>Telluria group</taxon>
        <taxon>Duganella</taxon>
    </lineage>
</organism>
<evidence type="ECO:0000259" key="11">
    <source>
        <dbReference type="Pfam" id="PF12693"/>
    </source>
</evidence>
<keyword evidence="3" id="KW-0813">Transport</keyword>
<dbReference type="EMBL" id="WWCX01000028">
    <property type="protein sequence ID" value="MYM95562.1"/>
    <property type="molecule type" value="Genomic_DNA"/>
</dbReference>
<evidence type="ECO:0000256" key="9">
    <source>
        <dbReference type="ARBA" id="ARBA00023136"/>
    </source>
</evidence>
<keyword evidence="4" id="KW-1003">Cell membrane</keyword>
<dbReference type="AlphaFoldDB" id="A0A845GQ78"/>
<dbReference type="Gene3D" id="3.30.420.380">
    <property type="match status" value="1"/>
</dbReference>
<evidence type="ECO:0000256" key="8">
    <source>
        <dbReference type="ARBA" id="ARBA00022989"/>
    </source>
</evidence>
<keyword evidence="9" id="KW-0472">Membrane</keyword>
<dbReference type="InterPro" id="IPR025691">
    <property type="entry name" value="GspL_pp_dom"/>
</dbReference>
<evidence type="ECO:0000313" key="13">
    <source>
        <dbReference type="Proteomes" id="UP000447355"/>
    </source>
</evidence>
<evidence type="ECO:0000259" key="10">
    <source>
        <dbReference type="Pfam" id="PF05134"/>
    </source>
</evidence>
<keyword evidence="5" id="KW-0997">Cell inner membrane</keyword>
<evidence type="ECO:0000256" key="5">
    <source>
        <dbReference type="ARBA" id="ARBA00022519"/>
    </source>
</evidence>
<evidence type="ECO:0000256" key="6">
    <source>
        <dbReference type="ARBA" id="ARBA00022692"/>
    </source>
</evidence>
<comment type="subcellular location">
    <subcellularLocation>
        <location evidence="1">Cell inner membrane</location>
        <topology evidence="1">Single-pass membrane protein</topology>
    </subcellularLocation>
</comment>
<dbReference type="GO" id="GO:0009276">
    <property type="term" value="C:Gram-negative-bacterium-type cell wall"/>
    <property type="evidence" value="ECO:0007669"/>
    <property type="project" value="InterPro"/>
</dbReference>
<dbReference type="Pfam" id="PF12693">
    <property type="entry name" value="GspL_C"/>
    <property type="match status" value="1"/>
</dbReference>
<dbReference type="InterPro" id="IPR007812">
    <property type="entry name" value="T2SS_protein-GspL"/>
</dbReference>
<dbReference type="GO" id="GO:0015628">
    <property type="term" value="P:protein secretion by the type II secretion system"/>
    <property type="evidence" value="ECO:0007669"/>
    <property type="project" value="InterPro"/>
</dbReference>
<comment type="similarity">
    <text evidence="2">Belongs to the GSP L family.</text>
</comment>
<evidence type="ECO:0000256" key="1">
    <source>
        <dbReference type="ARBA" id="ARBA00004377"/>
    </source>
</evidence>
<name>A0A845GQ78_9BURK</name>